<keyword evidence="8" id="KW-1185">Reference proteome</keyword>
<comment type="subcellular location">
    <subcellularLocation>
        <location evidence="3">Cytoplasm</location>
        <location evidence="3">Cytosol</location>
    </subcellularLocation>
    <subcellularLocation>
        <location evidence="2">Endoplasmic reticulum</location>
    </subcellularLocation>
    <subcellularLocation>
        <location evidence="1">Mitochondrion</location>
    </subcellularLocation>
</comment>
<dbReference type="Pfam" id="PF00514">
    <property type="entry name" value="Arm"/>
    <property type="match status" value="1"/>
</dbReference>
<dbReference type="SUPFAM" id="SSF48371">
    <property type="entry name" value="ARM repeat"/>
    <property type="match status" value="1"/>
</dbReference>
<dbReference type="InterPro" id="IPR000225">
    <property type="entry name" value="Armadillo"/>
</dbReference>
<dbReference type="EMBL" id="JAODUP010000129">
    <property type="protein sequence ID" value="KAK2160621.1"/>
    <property type="molecule type" value="Genomic_DNA"/>
</dbReference>
<dbReference type="InterPro" id="IPR011989">
    <property type="entry name" value="ARM-like"/>
</dbReference>
<evidence type="ECO:0000256" key="6">
    <source>
        <dbReference type="ARBA" id="ARBA00023128"/>
    </source>
</evidence>
<reference evidence="7" key="1">
    <citation type="journal article" date="2023" name="Mol. Biol. Evol.">
        <title>Third-Generation Sequencing Reveals the Adaptive Role of the Epigenome in Three Deep-Sea Polychaetes.</title>
        <authorList>
            <person name="Perez M."/>
            <person name="Aroh O."/>
            <person name="Sun Y."/>
            <person name="Lan Y."/>
            <person name="Juniper S.K."/>
            <person name="Young C.R."/>
            <person name="Angers B."/>
            <person name="Qian P.Y."/>
        </authorList>
    </citation>
    <scope>NUCLEOTIDE SEQUENCE</scope>
    <source>
        <strain evidence="7">P08H-3</strain>
    </source>
</reference>
<organism evidence="7 8">
    <name type="scientific">Paralvinella palmiformis</name>
    <dbReference type="NCBI Taxonomy" id="53620"/>
    <lineage>
        <taxon>Eukaryota</taxon>
        <taxon>Metazoa</taxon>
        <taxon>Spiralia</taxon>
        <taxon>Lophotrochozoa</taxon>
        <taxon>Annelida</taxon>
        <taxon>Polychaeta</taxon>
        <taxon>Sedentaria</taxon>
        <taxon>Canalipalpata</taxon>
        <taxon>Terebellida</taxon>
        <taxon>Terebelliformia</taxon>
        <taxon>Alvinellidae</taxon>
        <taxon>Paralvinella</taxon>
    </lineage>
</organism>
<gene>
    <name evidence="7" type="ORF">LSH36_129g04008</name>
</gene>
<keyword evidence="6" id="KW-0496">Mitochondrion</keyword>
<dbReference type="GO" id="GO:0005783">
    <property type="term" value="C:endoplasmic reticulum"/>
    <property type="evidence" value="ECO:0007669"/>
    <property type="project" value="UniProtKB-SubCell"/>
</dbReference>
<evidence type="ECO:0000256" key="3">
    <source>
        <dbReference type="ARBA" id="ARBA00004514"/>
    </source>
</evidence>
<name>A0AAD9JWN2_9ANNE</name>
<evidence type="ECO:0000256" key="1">
    <source>
        <dbReference type="ARBA" id="ARBA00004173"/>
    </source>
</evidence>
<dbReference type="InterPro" id="IPR040144">
    <property type="entry name" value="RAP1GDS1"/>
</dbReference>
<dbReference type="Gene3D" id="1.25.10.10">
    <property type="entry name" value="Leucine-rich Repeat Variant"/>
    <property type="match status" value="2"/>
</dbReference>
<evidence type="ECO:0000313" key="8">
    <source>
        <dbReference type="Proteomes" id="UP001208570"/>
    </source>
</evidence>
<dbReference type="SMART" id="SM00185">
    <property type="entry name" value="ARM"/>
    <property type="match status" value="4"/>
</dbReference>
<accession>A0AAD9JWN2</accession>
<dbReference type="GO" id="GO:0005085">
    <property type="term" value="F:guanyl-nucleotide exchange factor activity"/>
    <property type="evidence" value="ECO:0007669"/>
    <property type="project" value="InterPro"/>
</dbReference>
<keyword evidence="5" id="KW-0256">Endoplasmic reticulum</keyword>
<comment type="caution">
    <text evidence="7">The sequence shown here is derived from an EMBL/GenBank/DDBJ whole genome shotgun (WGS) entry which is preliminary data.</text>
</comment>
<evidence type="ECO:0000313" key="7">
    <source>
        <dbReference type="EMBL" id="KAK2160621.1"/>
    </source>
</evidence>
<dbReference type="Proteomes" id="UP001208570">
    <property type="component" value="Unassembled WGS sequence"/>
</dbReference>
<dbReference type="GO" id="GO:0005829">
    <property type="term" value="C:cytosol"/>
    <property type="evidence" value="ECO:0007669"/>
    <property type="project" value="UniProtKB-SubCell"/>
</dbReference>
<evidence type="ECO:0000256" key="4">
    <source>
        <dbReference type="ARBA" id="ARBA00022490"/>
    </source>
</evidence>
<dbReference type="GO" id="GO:0005739">
    <property type="term" value="C:mitochondrion"/>
    <property type="evidence" value="ECO:0007669"/>
    <property type="project" value="UniProtKB-SubCell"/>
</dbReference>
<evidence type="ECO:0000256" key="5">
    <source>
        <dbReference type="ARBA" id="ARBA00022824"/>
    </source>
</evidence>
<dbReference type="PANTHER" id="PTHR10957">
    <property type="entry name" value="RAP1 GTPASE-GDP DISSOCIATION STIMULATOR 1"/>
    <property type="match status" value="1"/>
</dbReference>
<keyword evidence="4" id="KW-0963">Cytoplasm</keyword>
<dbReference type="InterPro" id="IPR016024">
    <property type="entry name" value="ARM-type_fold"/>
</dbReference>
<protein>
    <submittedName>
        <fullName evidence="7">Uncharacterized protein</fullName>
    </submittedName>
</protein>
<proteinExistence type="predicted"/>
<evidence type="ECO:0000256" key="2">
    <source>
        <dbReference type="ARBA" id="ARBA00004240"/>
    </source>
</evidence>
<dbReference type="AlphaFoldDB" id="A0AAD9JWN2"/>
<sequence length="468" mass="51261">MLASVHSGSQIPKFTNIFLFISDTARAAVADNDGIQKLISLLRDAKNLSAEGADRLRMVACGLLMNLTNTHETVEEKALSLGAMDVLKQYLELHANDEGVAHMALLSIGSLADTDVGKTQLLESSILETIANFMGRDDNENIQETLLELLTNLAENDQVKLELARSSIDERLLNLLQRSEQKSDDERLQTEKSVSDLIVLLLTGDEAMEVLYGDGKGPIYLESLSWLESSNEQLYVSGTLAVGNFARNDTRCLKLVESGITETLLTLLERHSNVDDASPTLQHAVFSALRNLAIPVANKPRMLDCDVIDRILLPHMHTEFSSVQFKLLGTLRMIIDGQESAARCLGTKEEFVEKLVSWCTVEGHAGVKGEANRLVASLIKHSHNSDVVLTVIKYGGVQHLVSMATSEHAVMQNEALVALTLTAVYVLGHLLELMRLAELPGIIAEMQTHNEEMVSEQAKDVIASLNSG</sequence>